<protein>
    <recommendedName>
        <fullName evidence="1">RNase H type-1 domain-containing protein</fullName>
    </recommendedName>
</protein>
<keyword evidence="3" id="KW-1185">Reference proteome</keyword>
<dbReference type="InterPro" id="IPR002156">
    <property type="entry name" value="RNaseH_domain"/>
</dbReference>
<organism evidence="2 3">
    <name type="scientific">Panicum miliaceum</name>
    <name type="common">Proso millet</name>
    <name type="synonym">Broomcorn millet</name>
    <dbReference type="NCBI Taxonomy" id="4540"/>
    <lineage>
        <taxon>Eukaryota</taxon>
        <taxon>Viridiplantae</taxon>
        <taxon>Streptophyta</taxon>
        <taxon>Embryophyta</taxon>
        <taxon>Tracheophyta</taxon>
        <taxon>Spermatophyta</taxon>
        <taxon>Magnoliopsida</taxon>
        <taxon>Liliopsida</taxon>
        <taxon>Poales</taxon>
        <taxon>Poaceae</taxon>
        <taxon>PACMAD clade</taxon>
        <taxon>Panicoideae</taxon>
        <taxon>Panicodae</taxon>
        <taxon>Paniceae</taxon>
        <taxon>Panicinae</taxon>
        <taxon>Panicum</taxon>
        <taxon>Panicum sect. Panicum</taxon>
    </lineage>
</organism>
<dbReference type="SUPFAM" id="SSF53098">
    <property type="entry name" value="Ribonuclease H-like"/>
    <property type="match status" value="1"/>
</dbReference>
<dbReference type="AlphaFoldDB" id="A0A3L6T9T7"/>
<feature type="domain" description="RNase H type-1" evidence="1">
    <location>
        <begin position="198"/>
        <end position="320"/>
    </location>
</feature>
<dbReference type="InterPro" id="IPR036397">
    <property type="entry name" value="RNaseH_sf"/>
</dbReference>
<sequence length="365" mass="40928">MRPIARLPEVQAEKVCELFMPETRQWNVHLVPDSFSALDAEEILKLKTGVRMNEDLTAWAFERNGQYSVRSCYRLLKQESDQKEAFEMGESGASENEVRDITGCKLLDLHPATWTKDLLSGDVCSQDKAALFICGAWSLWSGRNARRHGRNSWNPGAAAKHIAAMVEDLLCLGTNQKMEHTRQRGVWKKPDPGWMKVNTDAFFILESHSGSVGAVIRDDEGKLLRAWARYLEYVPDVLTAEAVAATDGLLMARACGYDKIELELDNLSLVKLLRSEAGEQSPIAGLWHEIREMGRDFISFKISFVHRKKGSEAAHMCAKLALLPSPKNDKSDKFPRMVNAFIGNLRFFSLTGKVNLDSDCNPVVA</sequence>
<dbReference type="InterPro" id="IPR044730">
    <property type="entry name" value="RNase_H-like_dom_plant"/>
</dbReference>
<evidence type="ECO:0000313" key="2">
    <source>
        <dbReference type="EMBL" id="RLN34247.1"/>
    </source>
</evidence>
<name>A0A3L6T9T7_PANMI</name>
<dbReference type="Gene3D" id="3.30.420.10">
    <property type="entry name" value="Ribonuclease H-like superfamily/Ribonuclease H"/>
    <property type="match status" value="1"/>
</dbReference>
<dbReference type="EMBL" id="PQIB02000002">
    <property type="protein sequence ID" value="RLN34247.1"/>
    <property type="molecule type" value="Genomic_DNA"/>
</dbReference>
<dbReference type="PANTHER" id="PTHR47074:SF11">
    <property type="entry name" value="REVERSE TRANSCRIPTASE-LIKE PROTEIN"/>
    <property type="match status" value="1"/>
</dbReference>
<reference evidence="3" key="1">
    <citation type="journal article" date="2019" name="Nat. Commun.">
        <title>The genome of broomcorn millet.</title>
        <authorList>
            <person name="Zou C."/>
            <person name="Miki D."/>
            <person name="Li D."/>
            <person name="Tang Q."/>
            <person name="Xiao L."/>
            <person name="Rajput S."/>
            <person name="Deng P."/>
            <person name="Jia W."/>
            <person name="Huang R."/>
            <person name="Zhang M."/>
            <person name="Sun Y."/>
            <person name="Hu J."/>
            <person name="Fu X."/>
            <person name="Schnable P.S."/>
            <person name="Li F."/>
            <person name="Zhang H."/>
            <person name="Feng B."/>
            <person name="Zhu X."/>
            <person name="Liu R."/>
            <person name="Schnable J.C."/>
            <person name="Zhu J.-K."/>
            <person name="Zhang H."/>
        </authorList>
    </citation>
    <scope>NUCLEOTIDE SEQUENCE [LARGE SCALE GENOMIC DNA]</scope>
</reference>
<dbReference type="GO" id="GO:0003676">
    <property type="term" value="F:nucleic acid binding"/>
    <property type="evidence" value="ECO:0007669"/>
    <property type="project" value="InterPro"/>
</dbReference>
<comment type="caution">
    <text evidence="2">The sequence shown here is derived from an EMBL/GenBank/DDBJ whole genome shotgun (WGS) entry which is preliminary data.</text>
</comment>
<dbReference type="InterPro" id="IPR012337">
    <property type="entry name" value="RNaseH-like_sf"/>
</dbReference>
<dbReference type="PANTHER" id="PTHR47074">
    <property type="entry name" value="BNAC02G40300D PROTEIN"/>
    <property type="match status" value="1"/>
</dbReference>
<dbReference type="InterPro" id="IPR052929">
    <property type="entry name" value="RNase_H-like_EbsB-rel"/>
</dbReference>
<proteinExistence type="predicted"/>
<gene>
    <name evidence="2" type="ORF">C2845_PM03G26600</name>
</gene>
<dbReference type="OrthoDB" id="675217at2759"/>
<evidence type="ECO:0000313" key="3">
    <source>
        <dbReference type="Proteomes" id="UP000275267"/>
    </source>
</evidence>
<accession>A0A3L6T9T7</accession>
<dbReference type="Proteomes" id="UP000275267">
    <property type="component" value="Unassembled WGS sequence"/>
</dbReference>
<dbReference type="Pfam" id="PF13456">
    <property type="entry name" value="RVT_3"/>
    <property type="match status" value="1"/>
</dbReference>
<evidence type="ECO:0000259" key="1">
    <source>
        <dbReference type="Pfam" id="PF13456"/>
    </source>
</evidence>
<dbReference type="STRING" id="4540.A0A3L6T9T7"/>
<dbReference type="CDD" id="cd06222">
    <property type="entry name" value="RNase_H_like"/>
    <property type="match status" value="1"/>
</dbReference>
<dbReference type="GO" id="GO:0004523">
    <property type="term" value="F:RNA-DNA hybrid ribonuclease activity"/>
    <property type="evidence" value="ECO:0007669"/>
    <property type="project" value="InterPro"/>
</dbReference>